<gene>
    <name evidence="2" type="primary">Dana\GF27604</name>
    <name evidence="2" type="ORF">GF27604</name>
</gene>
<evidence type="ECO:0000313" key="3">
    <source>
        <dbReference type="Proteomes" id="UP000007801"/>
    </source>
</evidence>
<reference evidence="2 3" key="1">
    <citation type="journal article" date="2007" name="Nature">
        <title>Evolution of genes and genomes on the Drosophila phylogeny.</title>
        <authorList>
            <consortium name="Drosophila 12 Genomes Consortium"/>
            <person name="Clark A.G."/>
            <person name="Eisen M.B."/>
            <person name="Smith D.R."/>
            <person name="Bergman C.M."/>
            <person name="Oliver B."/>
            <person name="Markow T.A."/>
            <person name="Kaufman T.C."/>
            <person name="Kellis M."/>
            <person name="Gelbart W."/>
            <person name="Iyer V.N."/>
            <person name="Pollard D.A."/>
            <person name="Sackton T.B."/>
            <person name="Larracuente A.M."/>
            <person name="Singh N.D."/>
            <person name="Abad J.P."/>
            <person name="Abt D.N."/>
            <person name="Adryan B."/>
            <person name="Aguade M."/>
            <person name="Akashi H."/>
            <person name="Anderson W.W."/>
            <person name="Aquadro C.F."/>
            <person name="Ardell D.H."/>
            <person name="Arguello R."/>
            <person name="Artieri C.G."/>
            <person name="Barbash D.A."/>
            <person name="Barker D."/>
            <person name="Barsanti P."/>
            <person name="Batterham P."/>
            <person name="Batzoglou S."/>
            <person name="Begun D."/>
            <person name="Bhutkar A."/>
            <person name="Blanco E."/>
            <person name="Bosak S.A."/>
            <person name="Bradley R.K."/>
            <person name="Brand A.D."/>
            <person name="Brent M.R."/>
            <person name="Brooks A.N."/>
            <person name="Brown R.H."/>
            <person name="Butlin R.K."/>
            <person name="Caggese C."/>
            <person name="Calvi B.R."/>
            <person name="Bernardo de Carvalho A."/>
            <person name="Caspi A."/>
            <person name="Castrezana S."/>
            <person name="Celniker S.E."/>
            <person name="Chang J.L."/>
            <person name="Chapple C."/>
            <person name="Chatterji S."/>
            <person name="Chinwalla A."/>
            <person name="Civetta A."/>
            <person name="Clifton S.W."/>
            <person name="Comeron J.M."/>
            <person name="Costello J.C."/>
            <person name="Coyne J.A."/>
            <person name="Daub J."/>
            <person name="David R.G."/>
            <person name="Delcher A.L."/>
            <person name="Delehaunty K."/>
            <person name="Do C.B."/>
            <person name="Ebling H."/>
            <person name="Edwards K."/>
            <person name="Eickbush T."/>
            <person name="Evans J.D."/>
            <person name="Filipski A."/>
            <person name="Findeiss S."/>
            <person name="Freyhult E."/>
            <person name="Fulton L."/>
            <person name="Fulton R."/>
            <person name="Garcia A.C."/>
            <person name="Gardiner A."/>
            <person name="Garfield D.A."/>
            <person name="Garvin B.E."/>
            <person name="Gibson G."/>
            <person name="Gilbert D."/>
            <person name="Gnerre S."/>
            <person name="Godfrey J."/>
            <person name="Good R."/>
            <person name="Gotea V."/>
            <person name="Gravely B."/>
            <person name="Greenberg A.J."/>
            <person name="Griffiths-Jones S."/>
            <person name="Gross S."/>
            <person name="Guigo R."/>
            <person name="Gustafson E.A."/>
            <person name="Haerty W."/>
            <person name="Hahn M.W."/>
            <person name="Halligan D.L."/>
            <person name="Halpern A.L."/>
            <person name="Halter G.M."/>
            <person name="Han M.V."/>
            <person name="Heger A."/>
            <person name="Hillier L."/>
            <person name="Hinrichs A.S."/>
            <person name="Holmes I."/>
            <person name="Hoskins R.A."/>
            <person name="Hubisz M.J."/>
            <person name="Hultmark D."/>
            <person name="Huntley M.A."/>
            <person name="Jaffe D.B."/>
            <person name="Jagadeeshan S."/>
            <person name="Jeck W.R."/>
            <person name="Johnson J."/>
            <person name="Jones C.D."/>
            <person name="Jordan W.C."/>
            <person name="Karpen G.H."/>
            <person name="Kataoka E."/>
            <person name="Keightley P.D."/>
            <person name="Kheradpour P."/>
            <person name="Kirkness E.F."/>
            <person name="Koerich L.B."/>
            <person name="Kristiansen K."/>
            <person name="Kudrna D."/>
            <person name="Kulathinal R.J."/>
            <person name="Kumar S."/>
            <person name="Kwok R."/>
            <person name="Lander E."/>
            <person name="Langley C.H."/>
            <person name="Lapoint R."/>
            <person name="Lazzaro B.P."/>
            <person name="Lee S.J."/>
            <person name="Levesque L."/>
            <person name="Li R."/>
            <person name="Lin C.F."/>
            <person name="Lin M.F."/>
            <person name="Lindblad-Toh K."/>
            <person name="Llopart A."/>
            <person name="Long M."/>
            <person name="Low L."/>
            <person name="Lozovsky E."/>
            <person name="Lu J."/>
            <person name="Luo M."/>
            <person name="Machado C.A."/>
            <person name="Makalowski W."/>
            <person name="Marzo M."/>
            <person name="Matsuda M."/>
            <person name="Matzkin L."/>
            <person name="McAllister B."/>
            <person name="McBride C.S."/>
            <person name="McKernan B."/>
            <person name="McKernan K."/>
            <person name="Mendez-Lago M."/>
            <person name="Minx P."/>
            <person name="Mollenhauer M.U."/>
            <person name="Montooth K."/>
            <person name="Mount S.M."/>
            <person name="Mu X."/>
            <person name="Myers E."/>
            <person name="Negre B."/>
            <person name="Newfeld S."/>
            <person name="Nielsen R."/>
            <person name="Noor M.A."/>
            <person name="O'Grady P."/>
            <person name="Pachter L."/>
            <person name="Papaceit M."/>
            <person name="Parisi M.J."/>
            <person name="Parisi M."/>
            <person name="Parts L."/>
            <person name="Pedersen J.S."/>
            <person name="Pesole G."/>
            <person name="Phillippy A.M."/>
            <person name="Ponting C.P."/>
            <person name="Pop M."/>
            <person name="Porcelli D."/>
            <person name="Powell J.R."/>
            <person name="Prohaska S."/>
            <person name="Pruitt K."/>
            <person name="Puig M."/>
            <person name="Quesneville H."/>
            <person name="Ram K.R."/>
            <person name="Rand D."/>
            <person name="Rasmussen M.D."/>
            <person name="Reed L.K."/>
            <person name="Reenan R."/>
            <person name="Reily A."/>
            <person name="Remington K.A."/>
            <person name="Rieger T.T."/>
            <person name="Ritchie M.G."/>
            <person name="Robin C."/>
            <person name="Rogers Y.H."/>
            <person name="Rohde C."/>
            <person name="Rozas J."/>
            <person name="Rubenfield M.J."/>
            <person name="Ruiz A."/>
            <person name="Russo S."/>
            <person name="Salzberg S.L."/>
            <person name="Sanchez-Gracia A."/>
            <person name="Saranga D.J."/>
            <person name="Sato H."/>
            <person name="Schaeffer S.W."/>
            <person name="Schatz M.C."/>
            <person name="Schlenke T."/>
            <person name="Schwartz R."/>
            <person name="Segarra C."/>
            <person name="Singh R.S."/>
            <person name="Sirot L."/>
            <person name="Sirota M."/>
            <person name="Sisneros N.B."/>
            <person name="Smith C.D."/>
            <person name="Smith T.F."/>
            <person name="Spieth J."/>
            <person name="Stage D.E."/>
            <person name="Stark A."/>
            <person name="Stephan W."/>
            <person name="Strausberg R.L."/>
            <person name="Strempel S."/>
            <person name="Sturgill D."/>
            <person name="Sutton G."/>
            <person name="Sutton G.G."/>
            <person name="Tao W."/>
            <person name="Teichmann S."/>
            <person name="Tobari Y.N."/>
            <person name="Tomimura Y."/>
            <person name="Tsolas J.M."/>
            <person name="Valente V.L."/>
            <person name="Venter E."/>
            <person name="Venter J.C."/>
            <person name="Vicario S."/>
            <person name="Vieira F.G."/>
            <person name="Vilella A.J."/>
            <person name="Villasante A."/>
            <person name="Walenz B."/>
            <person name="Wang J."/>
            <person name="Wasserman M."/>
            <person name="Watts T."/>
            <person name="Wilson D."/>
            <person name="Wilson R.K."/>
            <person name="Wing R.A."/>
            <person name="Wolfner M.F."/>
            <person name="Wong A."/>
            <person name="Wong G.K."/>
            <person name="Wu C.I."/>
            <person name="Wu G."/>
            <person name="Yamamoto D."/>
            <person name="Yang H.P."/>
            <person name="Yang S.P."/>
            <person name="Yorke J.A."/>
            <person name="Yoshida K."/>
            <person name="Zdobnov E."/>
            <person name="Zhang P."/>
            <person name="Zhang Y."/>
            <person name="Zimin A.V."/>
            <person name="Baldwin J."/>
            <person name="Abdouelleil A."/>
            <person name="Abdulkadir J."/>
            <person name="Abebe A."/>
            <person name="Abera B."/>
            <person name="Abreu J."/>
            <person name="Acer S.C."/>
            <person name="Aftuck L."/>
            <person name="Alexander A."/>
            <person name="An P."/>
            <person name="Anderson E."/>
            <person name="Anderson S."/>
            <person name="Arachi H."/>
            <person name="Azer M."/>
            <person name="Bachantsang P."/>
            <person name="Barry A."/>
            <person name="Bayul T."/>
            <person name="Berlin A."/>
            <person name="Bessette D."/>
            <person name="Bloom T."/>
            <person name="Blye J."/>
            <person name="Boguslavskiy L."/>
            <person name="Bonnet C."/>
            <person name="Boukhgalter B."/>
            <person name="Bourzgui I."/>
            <person name="Brown A."/>
            <person name="Cahill P."/>
            <person name="Channer S."/>
            <person name="Cheshatsang Y."/>
            <person name="Chuda L."/>
            <person name="Citroen M."/>
            <person name="Collymore A."/>
            <person name="Cooke P."/>
            <person name="Costello M."/>
            <person name="D'Aco K."/>
            <person name="Daza R."/>
            <person name="De Haan G."/>
            <person name="DeGray S."/>
            <person name="DeMaso C."/>
            <person name="Dhargay N."/>
            <person name="Dooley K."/>
            <person name="Dooley E."/>
            <person name="Doricent M."/>
            <person name="Dorje P."/>
            <person name="Dorjee K."/>
            <person name="Dupes A."/>
            <person name="Elong R."/>
            <person name="Falk J."/>
            <person name="Farina A."/>
            <person name="Faro S."/>
            <person name="Ferguson D."/>
            <person name="Fisher S."/>
            <person name="Foley C.D."/>
            <person name="Franke A."/>
            <person name="Friedrich D."/>
            <person name="Gadbois L."/>
            <person name="Gearin G."/>
            <person name="Gearin C.R."/>
            <person name="Giannoukos G."/>
            <person name="Goode T."/>
            <person name="Graham J."/>
            <person name="Grandbois E."/>
            <person name="Grewal S."/>
            <person name="Gyaltsen K."/>
            <person name="Hafez N."/>
            <person name="Hagos B."/>
            <person name="Hall J."/>
            <person name="Henson C."/>
            <person name="Hollinger A."/>
            <person name="Honan T."/>
            <person name="Huard M.D."/>
            <person name="Hughes L."/>
            <person name="Hurhula B."/>
            <person name="Husby M.E."/>
            <person name="Kamat A."/>
            <person name="Kanga B."/>
            <person name="Kashin S."/>
            <person name="Khazanovich D."/>
            <person name="Kisner P."/>
            <person name="Lance K."/>
            <person name="Lara M."/>
            <person name="Lee W."/>
            <person name="Lennon N."/>
            <person name="Letendre F."/>
            <person name="LeVine R."/>
            <person name="Lipovsky A."/>
            <person name="Liu X."/>
            <person name="Liu J."/>
            <person name="Liu S."/>
            <person name="Lokyitsang T."/>
            <person name="Lokyitsang Y."/>
            <person name="Lubonja R."/>
            <person name="Lui A."/>
            <person name="MacDonald P."/>
            <person name="Magnisalis V."/>
            <person name="Maru K."/>
            <person name="Matthews C."/>
            <person name="McCusker W."/>
            <person name="McDonough S."/>
            <person name="Mehta T."/>
            <person name="Meldrim J."/>
            <person name="Meneus L."/>
            <person name="Mihai O."/>
            <person name="Mihalev A."/>
            <person name="Mihova T."/>
            <person name="Mittelman R."/>
            <person name="Mlenga V."/>
            <person name="Montmayeur A."/>
            <person name="Mulrain L."/>
            <person name="Navidi A."/>
            <person name="Naylor J."/>
            <person name="Negash T."/>
            <person name="Nguyen T."/>
            <person name="Nguyen N."/>
            <person name="Nicol R."/>
            <person name="Norbu C."/>
            <person name="Norbu N."/>
            <person name="Novod N."/>
            <person name="O'Neill B."/>
            <person name="Osman S."/>
            <person name="Markiewicz E."/>
            <person name="Oyono O.L."/>
            <person name="Patti C."/>
            <person name="Phunkhang P."/>
            <person name="Pierre F."/>
            <person name="Priest M."/>
            <person name="Raghuraman S."/>
            <person name="Rege F."/>
            <person name="Reyes R."/>
            <person name="Rise C."/>
            <person name="Rogov P."/>
            <person name="Ross K."/>
            <person name="Ryan E."/>
            <person name="Settipalli S."/>
            <person name="Shea T."/>
            <person name="Sherpa N."/>
            <person name="Shi L."/>
            <person name="Shih D."/>
            <person name="Sparrow T."/>
            <person name="Spaulding J."/>
            <person name="Stalker J."/>
            <person name="Stange-Thomann N."/>
            <person name="Stavropoulos S."/>
            <person name="Stone C."/>
            <person name="Strader C."/>
            <person name="Tesfaye S."/>
            <person name="Thomson T."/>
            <person name="Thoulutsang Y."/>
            <person name="Thoulutsang D."/>
            <person name="Topham K."/>
            <person name="Topping I."/>
            <person name="Tsamla T."/>
            <person name="Vassiliev H."/>
            <person name="Vo A."/>
            <person name="Wangchuk T."/>
            <person name="Wangdi T."/>
            <person name="Weiand M."/>
            <person name="Wilkinson J."/>
            <person name="Wilson A."/>
            <person name="Yadav S."/>
            <person name="Young G."/>
            <person name="Yu Q."/>
            <person name="Zembek L."/>
            <person name="Zhong D."/>
            <person name="Zimmer A."/>
            <person name="Zwirko Z."/>
            <person name="Jaffe D.B."/>
            <person name="Alvarez P."/>
            <person name="Brockman W."/>
            <person name="Butler J."/>
            <person name="Chin C."/>
            <person name="Gnerre S."/>
            <person name="Grabherr M."/>
            <person name="Kleber M."/>
            <person name="Mauceli E."/>
            <person name="MacCallum I."/>
        </authorList>
    </citation>
    <scope>NUCLEOTIDE SEQUENCE [LARGE SCALE GENOMIC DNA]</scope>
    <source>
        <strain evidence="3">Tucson 14024-0371.13</strain>
    </source>
</reference>
<accession>A0A0P8Y5H4</accession>
<organism evidence="2 3">
    <name type="scientific">Drosophila ananassae</name>
    <name type="common">Fruit fly</name>
    <dbReference type="NCBI Taxonomy" id="7217"/>
    <lineage>
        <taxon>Eukaryota</taxon>
        <taxon>Metazoa</taxon>
        <taxon>Ecdysozoa</taxon>
        <taxon>Arthropoda</taxon>
        <taxon>Hexapoda</taxon>
        <taxon>Insecta</taxon>
        <taxon>Pterygota</taxon>
        <taxon>Neoptera</taxon>
        <taxon>Endopterygota</taxon>
        <taxon>Diptera</taxon>
        <taxon>Brachycera</taxon>
        <taxon>Muscomorpha</taxon>
        <taxon>Ephydroidea</taxon>
        <taxon>Drosophilidae</taxon>
        <taxon>Drosophila</taxon>
        <taxon>Sophophora</taxon>
    </lineage>
</organism>
<name>A0A0P8Y5H4_DROAN</name>
<dbReference type="EMBL" id="CH902624">
    <property type="protein sequence ID" value="KPU74365.1"/>
    <property type="molecule type" value="Genomic_DNA"/>
</dbReference>
<dbReference type="OrthoDB" id="5980302at2759"/>
<evidence type="ECO:0000313" key="2">
    <source>
        <dbReference type="EMBL" id="KPU74365.1"/>
    </source>
</evidence>
<dbReference type="Proteomes" id="UP000007801">
    <property type="component" value="Unassembled WGS sequence"/>
</dbReference>
<dbReference type="GeneID" id="26515013"/>
<feature type="region of interest" description="Disordered" evidence="1">
    <location>
        <begin position="77"/>
        <end position="107"/>
    </location>
</feature>
<keyword evidence="3" id="KW-1185">Reference proteome</keyword>
<dbReference type="KEGG" id="dan:26515013"/>
<protein>
    <submittedName>
        <fullName evidence="2">Uncharacterized protein</fullName>
    </submittedName>
</protein>
<evidence type="ECO:0000256" key="1">
    <source>
        <dbReference type="SAM" id="MobiDB-lite"/>
    </source>
</evidence>
<dbReference type="STRING" id="7217.A0A0P8Y5H4"/>
<dbReference type="InParanoid" id="A0A0P8Y5H4"/>
<dbReference type="AlphaFoldDB" id="A0A0P8Y5H4"/>
<sequence length="107" mass="11987">MVTLEKDLNKSNLHKLVARSLKEPILGKQFALPGRTDHSQTIELDTSQSYIAVYTHLKVHATGMPDRLPTPEAIVKHRPENLEGKGKSNESRPIRNAKLRAELGLKI</sequence>
<proteinExistence type="predicted"/>